<sequence>MEQTTTQETLMSENTTLALNVSSTAKLFDVPATESSVKTTDDKELLGSCIYTRKMCKKTLTDGIKQDPTNATNTCELMQAYVGCYLAAQCPASEEEEKQLFLNKTRALVKDSNLPCEVPTPTEGPMTTEGHLTTALPTSFTTGEGQATTVLTNLTIADTDGLTDEPTTTESSANTTKDDQGLRDCKVKQFNCQKQFRISAQSGDKSPENICKFVNTYAACMLKLPCLSMTEEKFKEKAQKFLQAKSPNCVLDVGAEELITIEASIATTAAAGVVLDVGAEELITIEASIATTAAAGVDCNAALEACRKMYKEQGSRLVNAKTACSNAKDYVSCVYDLPCEAAQTQRKGIFQNTKAVLTYTSPGCDIDAHEKELLAQDMTTLMAEENETTELASMATDKQTTEKDAMTAADNGIQTTANPAITVENIATTIMTEIDDSAPPCPDQLQKCMGGFLPKIQGGPGTSIDSLCGAINDLLSCVNKMTCPEEQKTIILENVNKQFAQFGGNPCEVPAMATENQTTEKEATTADNGIQTTANPATTVENIATTIMTEIDDSAPPCTMPVQKCMDVFLPKIQGGAGTSINSICGALNELVSCVNKMTCPEEQKTVILENVNKQFAQFGGNPCEVPAMATEKQTTEKDATTTDNEIQTTANPATTVENIATTIMTEIDDSAPPCTMPVQKCMDVFLPKIQGGAGTSIDSICGAHNELVSCVNKTNCPTEEKIQILDMVNKRFSDLTGNPCG</sequence>
<feature type="region of interest" description="Disordered" evidence="1">
    <location>
        <begin position="159"/>
        <end position="180"/>
    </location>
</feature>
<feature type="non-terminal residue" evidence="2">
    <location>
        <position position="742"/>
    </location>
</feature>
<dbReference type="EMBL" id="RQTK01001887">
    <property type="protein sequence ID" value="RUS68989.1"/>
    <property type="molecule type" value="Genomic_DNA"/>
</dbReference>
<gene>
    <name evidence="2" type="ORF">EGW08_023248</name>
</gene>
<protein>
    <submittedName>
        <fullName evidence="2">Uncharacterized protein</fullName>
    </submittedName>
</protein>
<organism evidence="2 3">
    <name type="scientific">Elysia chlorotica</name>
    <name type="common">Eastern emerald elysia</name>
    <name type="synonym">Sea slug</name>
    <dbReference type="NCBI Taxonomy" id="188477"/>
    <lineage>
        <taxon>Eukaryota</taxon>
        <taxon>Metazoa</taxon>
        <taxon>Spiralia</taxon>
        <taxon>Lophotrochozoa</taxon>
        <taxon>Mollusca</taxon>
        <taxon>Gastropoda</taxon>
        <taxon>Heterobranchia</taxon>
        <taxon>Euthyneura</taxon>
        <taxon>Panpulmonata</taxon>
        <taxon>Sacoglossa</taxon>
        <taxon>Placobranchoidea</taxon>
        <taxon>Plakobranchidae</taxon>
        <taxon>Elysia</taxon>
    </lineage>
</organism>
<evidence type="ECO:0000313" key="3">
    <source>
        <dbReference type="Proteomes" id="UP000271974"/>
    </source>
</evidence>
<dbReference type="Proteomes" id="UP000271974">
    <property type="component" value="Unassembled WGS sequence"/>
</dbReference>
<reference evidence="2 3" key="1">
    <citation type="submission" date="2019-01" db="EMBL/GenBank/DDBJ databases">
        <title>A draft genome assembly of the solar-powered sea slug Elysia chlorotica.</title>
        <authorList>
            <person name="Cai H."/>
            <person name="Li Q."/>
            <person name="Fang X."/>
            <person name="Li J."/>
            <person name="Curtis N.E."/>
            <person name="Altenburger A."/>
            <person name="Shibata T."/>
            <person name="Feng M."/>
            <person name="Maeda T."/>
            <person name="Schwartz J.A."/>
            <person name="Shigenobu S."/>
            <person name="Lundholm N."/>
            <person name="Nishiyama T."/>
            <person name="Yang H."/>
            <person name="Hasebe M."/>
            <person name="Li S."/>
            <person name="Pierce S.K."/>
            <person name="Wang J."/>
        </authorList>
    </citation>
    <scope>NUCLEOTIDE SEQUENCE [LARGE SCALE GENOMIC DNA]</scope>
    <source>
        <strain evidence="2">EC2010</strain>
        <tissue evidence="2">Whole organism of an adult</tissue>
    </source>
</reference>
<keyword evidence="3" id="KW-1185">Reference proteome</keyword>
<proteinExistence type="predicted"/>
<accession>A0A433SJ06</accession>
<feature type="compositionally biased region" description="Polar residues" evidence="1">
    <location>
        <begin position="165"/>
        <end position="175"/>
    </location>
</feature>
<evidence type="ECO:0000313" key="2">
    <source>
        <dbReference type="EMBL" id="RUS68989.1"/>
    </source>
</evidence>
<comment type="caution">
    <text evidence="2">The sequence shown here is derived from an EMBL/GenBank/DDBJ whole genome shotgun (WGS) entry which is preliminary data.</text>
</comment>
<dbReference type="OrthoDB" id="10678916at2759"/>
<dbReference type="AlphaFoldDB" id="A0A433SJ06"/>
<name>A0A433SJ06_ELYCH</name>
<evidence type="ECO:0000256" key="1">
    <source>
        <dbReference type="SAM" id="MobiDB-lite"/>
    </source>
</evidence>